<evidence type="ECO:0000259" key="2">
    <source>
        <dbReference type="Pfam" id="PF00075"/>
    </source>
</evidence>
<dbReference type="GO" id="GO:0004523">
    <property type="term" value="F:RNA-DNA hybrid ribonuclease activity"/>
    <property type="evidence" value="ECO:0007669"/>
    <property type="project" value="UniProtKB-EC"/>
</dbReference>
<gene>
    <name evidence="3" type="primary">rnhA_2</name>
    <name evidence="3" type="ORF">MFFC18_24920</name>
</gene>
<dbReference type="KEGG" id="mff:MFFC18_24920"/>
<dbReference type="Pfam" id="PF00075">
    <property type="entry name" value="RNase_H"/>
    <property type="match status" value="1"/>
</dbReference>
<keyword evidence="4" id="KW-1185">Reference proteome</keyword>
<evidence type="ECO:0000313" key="3">
    <source>
        <dbReference type="EMBL" id="QEG22609.1"/>
    </source>
</evidence>
<dbReference type="SUPFAM" id="SSF53098">
    <property type="entry name" value="Ribonuclease H-like"/>
    <property type="match status" value="1"/>
</dbReference>
<evidence type="ECO:0000256" key="1">
    <source>
        <dbReference type="SAM" id="MobiDB-lite"/>
    </source>
</evidence>
<dbReference type="Proteomes" id="UP000322214">
    <property type="component" value="Chromosome"/>
</dbReference>
<dbReference type="EMBL" id="CP042912">
    <property type="protein sequence ID" value="QEG22609.1"/>
    <property type="molecule type" value="Genomic_DNA"/>
</dbReference>
<dbReference type="OrthoDB" id="277546at2"/>
<dbReference type="AlphaFoldDB" id="A0A5B9PAT7"/>
<accession>A0A5B9PAT7</accession>
<protein>
    <submittedName>
        <fullName evidence="3">Ribonuclease HI</fullName>
        <ecNumber evidence="3">3.1.26.4</ecNumber>
    </submittedName>
</protein>
<dbReference type="InterPro" id="IPR036397">
    <property type="entry name" value="RNaseH_sf"/>
</dbReference>
<keyword evidence="3" id="KW-0378">Hydrolase</keyword>
<dbReference type="STRING" id="980251.GCA_001642875_04703"/>
<feature type="domain" description="RNase H type-1" evidence="2">
    <location>
        <begin position="40"/>
        <end position="142"/>
    </location>
</feature>
<organism evidence="3 4">
    <name type="scientific">Mariniblastus fucicola</name>
    <dbReference type="NCBI Taxonomy" id="980251"/>
    <lineage>
        <taxon>Bacteria</taxon>
        <taxon>Pseudomonadati</taxon>
        <taxon>Planctomycetota</taxon>
        <taxon>Planctomycetia</taxon>
        <taxon>Pirellulales</taxon>
        <taxon>Pirellulaceae</taxon>
        <taxon>Mariniblastus</taxon>
    </lineage>
</organism>
<proteinExistence type="predicted"/>
<sequence length="241" mass="27885">MDGAPHEPDFSQVVAMPTTAPHYLLLTETDDRSADNHGGRWRFVLESMTSDDDRIEVSERESDIKGERLQLLAVVRGVEALEQPSRLTLITSSAYVGKRIRKGFDRWIENEWRWERFGALKPIKDADLWKRIHAATLIHKIECRLWQFGTQRRTVEPQNAEMNSWTRIDDNHSTPRRPFGPVEFENNRNTVRQPELATASHGTYHEPRFVATKTGWTRVTEIDPDTNQPLQFPQAFGETAH</sequence>
<name>A0A5B9PAT7_9BACT</name>
<dbReference type="GO" id="GO:0003676">
    <property type="term" value="F:nucleic acid binding"/>
    <property type="evidence" value="ECO:0007669"/>
    <property type="project" value="InterPro"/>
</dbReference>
<dbReference type="EC" id="3.1.26.4" evidence="3"/>
<feature type="region of interest" description="Disordered" evidence="1">
    <location>
        <begin position="166"/>
        <end position="185"/>
    </location>
</feature>
<evidence type="ECO:0000313" key="4">
    <source>
        <dbReference type="Proteomes" id="UP000322214"/>
    </source>
</evidence>
<dbReference type="Gene3D" id="3.30.420.10">
    <property type="entry name" value="Ribonuclease H-like superfamily/Ribonuclease H"/>
    <property type="match status" value="1"/>
</dbReference>
<reference evidence="3 4" key="1">
    <citation type="submission" date="2019-08" db="EMBL/GenBank/DDBJ databases">
        <title>Deep-cultivation of Planctomycetes and their phenomic and genomic characterization uncovers novel biology.</title>
        <authorList>
            <person name="Wiegand S."/>
            <person name="Jogler M."/>
            <person name="Boedeker C."/>
            <person name="Pinto D."/>
            <person name="Vollmers J."/>
            <person name="Rivas-Marin E."/>
            <person name="Kohn T."/>
            <person name="Peeters S.H."/>
            <person name="Heuer A."/>
            <person name="Rast P."/>
            <person name="Oberbeckmann S."/>
            <person name="Bunk B."/>
            <person name="Jeske O."/>
            <person name="Meyerdierks A."/>
            <person name="Storesund J.E."/>
            <person name="Kallscheuer N."/>
            <person name="Luecker S."/>
            <person name="Lage O.M."/>
            <person name="Pohl T."/>
            <person name="Merkel B.J."/>
            <person name="Hornburger P."/>
            <person name="Mueller R.-W."/>
            <person name="Bruemmer F."/>
            <person name="Labrenz M."/>
            <person name="Spormann A.M."/>
            <person name="Op den Camp H."/>
            <person name="Overmann J."/>
            <person name="Amann R."/>
            <person name="Jetten M.S.M."/>
            <person name="Mascher T."/>
            <person name="Medema M.H."/>
            <person name="Devos D.P."/>
            <person name="Kaster A.-K."/>
            <person name="Ovreas L."/>
            <person name="Rohde M."/>
            <person name="Galperin M.Y."/>
            <person name="Jogler C."/>
        </authorList>
    </citation>
    <scope>NUCLEOTIDE SEQUENCE [LARGE SCALE GENOMIC DNA]</scope>
    <source>
        <strain evidence="3 4">FC18</strain>
    </source>
</reference>
<dbReference type="InterPro" id="IPR012337">
    <property type="entry name" value="RNaseH-like_sf"/>
</dbReference>
<dbReference type="InterPro" id="IPR002156">
    <property type="entry name" value="RNaseH_domain"/>
</dbReference>
<feature type="region of interest" description="Disordered" evidence="1">
    <location>
        <begin position="221"/>
        <end position="241"/>
    </location>
</feature>